<accession>B7PW67</accession>
<feature type="compositionally biased region" description="Pro residues" evidence="5">
    <location>
        <begin position="159"/>
        <end position="174"/>
    </location>
</feature>
<dbReference type="Proteomes" id="UP000001555">
    <property type="component" value="Unassembled WGS sequence"/>
</dbReference>
<dbReference type="InterPro" id="IPR011651">
    <property type="entry name" value="Notch_ligand_N"/>
</dbReference>
<evidence type="ECO:0000256" key="1">
    <source>
        <dbReference type="ARBA" id="ARBA00022536"/>
    </source>
</evidence>
<evidence type="ECO:0000313" key="10">
    <source>
        <dbReference type="Proteomes" id="UP000001555"/>
    </source>
</evidence>
<evidence type="ECO:0000313" key="8">
    <source>
        <dbReference type="EMBL" id="EEC10839.1"/>
    </source>
</evidence>
<dbReference type="Gene3D" id="2.60.40.3510">
    <property type="match status" value="1"/>
</dbReference>
<dbReference type="InParanoid" id="B7PW67"/>
<evidence type="ECO:0000256" key="5">
    <source>
        <dbReference type="SAM" id="MobiDB-lite"/>
    </source>
</evidence>
<dbReference type="EnsemblMetazoa" id="ISCW006937-RA">
    <property type="protein sequence ID" value="ISCW006937-PA"/>
    <property type="gene ID" value="ISCW006937"/>
</dbReference>
<dbReference type="PaxDb" id="6945-B7PW67"/>
<evidence type="ECO:0000256" key="2">
    <source>
        <dbReference type="ARBA" id="ARBA00022692"/>
    </source>
</evidence>
<proteinExistence type="predicted"/>
<dbReference type="VEuPathDB" id="VectorBase:ISCP_012982"/>
<dbReference type="AlphaFoldDB" id="B7PW67"/>
<feature type="signal peptide" evidence="6">
    <location>
        <begin position="1"/>
        <end position="19"/>
    </location>
</feature>
<gene>
    <name evidence="8" type="ORF">IscW_ISCW006937</name>
</gene>
<dbReference type="VEuPathDB" id="VectorBase:ISCI006937"/>
<dbReference type="STRING" id="6945.B7PW67"/>
<keyword evidence="2" id="KW-0812">Transmembrane</keyword>
<keyword evidence="6" id="KW-0732">Signal</keyword>
<dbReference type="HOGENOM" id="CLU_1541816_0_0_1"/>
<name>B7PW67_IXOSC</name>
<dbReference type="Pfam" id="PF07657">
    <property type="entry name" value="MNNL"/>
    <property type="match status" value="1"/>
</dbReference>
<keyword evidence="4" id="KW-1133">Transmembrane helix</keyword>
<keyword evidence="10" id="KW-1185">Reference proteome</keyword>
<keyword evidence="4" id="KW-0472">Membrane</keyword>
<reference evidence="9" key="2">
    <citation type="submission" date="2020-05" db="UniProtKB">
        <authorList>
            <consortium name="EnsemblMetazoa"/>
        </authorList>
    </citation>
    <scope>IDENTIFICATION</scope>
    <source>
        <strain evidence="9">wikel</strain>
    </source>
</reference>
<dbReference type="EMBL" id="ABJB010507424">
    <property type="status" value="NOT_ANNOTATED_CDS"/>
    <property type="molecule type" value="Genomic_DNA"/>
</dbReference>
<reference evidence="8 10" key="1">
    <citation type="submission" date="2008-03" db="EMBL/GenBank/DDBJ databases">
        <title>Annotation of Ixodes scapularis.</title>
        <authorList>
            <consortium name="Ixodes scapularis Genome Project Consortium"/>
            <person name="Caler E."/>
            <person name="Hannick L.I."/>
            <person name="Bidwell S."/>
            <person name="Joardar V."/>
            <person name="Thiagarajan M."/>
            <person name="Amedeo P."/>
            <person name="Galinsky K.J."/>
            <person name="Schobel S."/>
            <person name="Inman J."/>
            <person name="Hostetler J."/>
            <person name="Miller J."/>
            <person name="Hammond M."/>
            <person name="Megy K."/>
            <person name="Lawson D."/>
            <person name="Kodira C."/>
            <person name="Sutton G."/>
            <person name="Meyer J."/>
            <person name="Hill C.A."/>
            <person name="Birren B."/>
            <person name="Nene V."/>
            <person name="Collins F."/>
            <person name="Alarcon-Chaidez F."/>
            <person name="Wikel S."/>
            <person name="Strausberg R."/>
        </authorList>
    </citation>
    <scope>NUCLEOTIDE SEQUENCE [LARGE SCALE GENOMIC DNA]</scope>
    <source>
        <strain evidence="10">Wikel</strain>
        <strain evidence="8">Wikel colony</strain>
    </source>
</reference>
<evidence type="ECO:0000259" key="7">
    <source>
        <dbReference type="Pfam" id="PF07657"/>
    </source>
</evidence>
<keyword evidence="1" id="KW-0245">EGF-like domain</keyword>
<feature type="domain" description="Notch ligand N-terminal" evidence="7">
    <location>
        <begin position="20"/>
        <end position="112"/>
    </location>
</feature>
<evidence type="ECO:0000256" key="6">
    <source>
        <dbReference type="SAM" id="SignalP"/>
    </source>
</evidence>
<keyword evidence="3" id="KW-0677">Repeat</keyword>
<dbReference type="OrthoDB" id="283575at2759"/>
<dbReference type="VEuPathDB" id="VectorBase:ISCW006937"/>
<feature type="region of interest" description="Disordered" evidence="5">
    <location>
        <begin position="143"/>
        <end position="174"/>
    </location>
</feature>
<dbReference type="EMBL" id="DS806160">
    <property type="protein sequence ID" value="EEC10839.1"/>
    <property type="molecule type" value="Genomic_DNA"/>
</dbReference>
<dbReference type="GO" id="GO:0007219">
    <property type="term" value="P:Notch signaling pathway"/>
    <property type="evidence" value="ECO:0007669"/>
    <property type="project" value="InterPro"/>
</dbReference>
<evidence type="ECO:0000256" key="3">
    <source>
        <dbReference type="ARBA" id="ARBA00022737"/>
    </source>
</evidence>
<dbReference type="GO" id="GO:0016020">
    <property type="term" value="C:membrane"/>
    <property type="evidence" value="ECO:0007669"/>
    <property type="project" value="UniProtKB-SubCell"/>
</dbReference>
<evidence type="ECO:0000256" key="4">
    <source>
        <dbReference type="ARBA" id="ARBA00022989"/>
    </source>
</evidence>
<evidence type="ECO:0000313" key="9">
    <source>
        <dbReference type="EnsemblMetazoa" id="ISCW006937-PA"/>
    </source>
</evidence>
<organism>
    <name type="scientific">Ixodes scapularis</name>
    <name type="common">Black-legged tick</name>
    <name type="synonym">Deer tick</name>
    <dbReference type="NCBI Taxonomy" id="6945"/>
    <lineage>
        <taxon>Eukaryota</taxon>
        <taxon>Metazoa</taxon>
        <taxon>Ecdysozoa</taxon>
        <taxon>Arthropoda</taxon>
        <taxon>Chelicerata</taxon>
        <taxon>Arachnida</taxon>
        <taxon>Acari</taxon>
        <taxon>Parasitiformes</taxon>
        <taxon>Ixodida</taxon>
        <taxon>Ixodoidea</taxon>
        <taxon>Ixodidae</taxon>
        <taxon>Ixodinae</taxon>
        <taxon>Ixodes</taxon>
    </lineage>
</organism>
<sequence>MARLAVLLWLCLGLPAVRGSGFFELQVLGIDNPGRELLDGGCCGGVARTSGRCPGQCNTIFRLCLKEYQASVDLAGPCTFGNLTSPLIGGSSFSVKTHPDQQLLLRLPFHFSCSAAASYESEWSEKGVLSGVLRRRHGRPLASRVGRLSGRARRNAEPGPVPRPAEPPRAPGLL</sequence>
<protein>
    <submittedName>
        <fullName evidence="8 9">Jag2 protein, putative</fullName>
    </submittedName>
</protein>
<feature type="chain" id="PRO_5010826442" evidence="6">
    <location>
        <begin position="20"/>
        <end position="174"/>
    </location>
</feature>